<dbReference type="PANTHER" id="PTHR12378">
    <property type="entry name" value="DESUMOYLATING ISOPEPTIDASE"/>
    <property type="match status" value="1"/>
</dbReference>
<dbReference type="STRING" id="8081.ENSPREP00000030981"/>
<evidence type="ECO:0000259" key="6">
    <source>
        <dbReference type="PROSITE" id="PS51858"/>
    </source>
</evidence>
<evidence type="ECO:0000256" key="1">
    <source>
        <dbReference type="ARBA" id="ARBA00008140"/>
    </source>
</evidence>
<protein>
    <recommendedName>
        <fullName evidence="2">palmitoyl-protein hydrolase</fullName>
        <ecNumber evidence="2">3.1.2.22</ecNumber>
    </recommendedName>
</protein>
<dbReference type="PROSITE" id="PS51858">
    <property type="entry name" value="PPPDE"/>
    <property type="match status" value="1"/>
</dbReference>
<reference evidence="7" key="3">
    <citation type="submission" date="2025-09" db="UniProtKB">
        <authorList>
            <consortium name="Ensembl"/>
        </authorList>
    </citation>
    <scope>IDENTIFICATION</scope>
    <source>
        <strain evidence="7">Guanapo</strain>
    </source>
</reference>
<accession>A0A3P9QA05</accession>
<dbReference type="Gene3D" id="3.90.1720.30">
    <property type="entry name" value="PPPDE domains"/>
    <property type="match status" value="1"/>
</dbReference>
<dbReference type="SMART" id="SM01179">
    <property type="entry name" value="DUF862"/>
    <property type="match status" value="1"/>
</dbReference>
<evidence type="ECO:0000313" key="7">
    <source>
        <dbReference type="Ensembl" id="ENSPREP00000030981.1"/>
    </source>
</evidence>
<evidence type="ECO:0000313" key="8">
    <source>
        <dbReference type="Proteomes" id="UP000242638"/>
    </source>
</evidence>
<feature type="domain" description="PPPDE" evidence="6">
    <location>
        <begin position="43"/>
        <end position="194"/>
    </location>
</feature>
<name>A0A3P9QA05_POERE</name>
<dbReference type="Proteomes" id="UP000242638">
    <property type="component" value="Unassembled WGS sequence"/>
</dbReference>
<evidence type="ECO:0000256" key="2">
    <source>
        <dbReference type="ARBA" id="ARBA00012423"/>
    </source>
</evidence>
<dbReference type="InterPro" id="IPR008580">
    <property type="entry name" value="PPPDE_dom"/>
</dbReference>
<comment type="catalytic activity">
    <reaction evidence="5">
        <text>S-hexadecanoyl-L-cysteinyl-[protein] + H2O = L-cysteinyl-[protein] + hexadecanoate + H(+)</text>
        <dbReference type="Rhea" id="RHEA:19233"/>
        <dbReference type="Rhea" id="RHEA-COMP:10131"/>
        <dbReference type="Rhea" id="RHEA-COMP:11032"/>
        <dbReference type="ChEBI" id="CHEBI:7896"/>
        <dbReference type="ChEBI" id="CHEBI:15377"/>
        <dbReference type="ChEBI" id="CHEBI:15378"/>
        <dbReference type="ChEBI" id="CHEBI:29950"/>
        <dbReference type="ChEBI" id="CHEBI:74151"/>
        <dbReference type="EC" id="3.1.2.22"/>
    </reaction>
    <physiologicalReaction direction="left-to-right" evidence="5">
        <dbReference type="Rhea" id="RHEA:19234"/>
    </physiologicalReaction>
</comment>
<evidence type="ECO:0000256" key="4">
    <source>
        <dbReference type="ARBA" id="ARBA00022801"/>
    </source>
</evidence>
<dbReference type="PANTHER" id="PTHR12378:SF7">
    <property type="entry name" value="DESUMOYLATING ISOPEPTIDASE 1"/>
    <property type="match status" value="1"/>
</dbReference>
<evidence type="ECO:0000256" key="5">
    <source>
        <dbReference type="ARBA" id="ARBA00047409"/>
    </source>
</evidence>
<dbReference type="GO" id="GO:0008474">
    <property type="term" value="F:palmitoyl-(protein) hydrolase activity"/>
    <property type="evidence" value="ECO:0007669"/>
    <property type="project" value="UniProtKB-EC"/>
</dbReference>
<proteinExistence type="inferred from homology"/>
<dbReference type="GO" id="GO:0070646">
    <property type="term" value="P:protein modification by small protein removal"/>
    <property type="evidence" value="ECO:0007669"/>
    <property type="project" value="TreeGrafter"/>
</dbReference>
<keyword evidence="8" id="KW-1185">Reference proteome</keyword>
<dbReference type="Pfam" id="PF05903">
    <property type="entry name" value="Peptidase_C97"/>
    <property type="match status" value="1"/>
</dbReference>
<dbReference type="EC" id="3.1.2.22" evidence="2"/>
<dbReference type="GeneTree" id="ENSGT00730000111100"/>
<sequence length="208" mass="23271">MKGVEFILASWRSTFAETVGQLRRWFQLEKTPCCTMAQNNSSFPVKLFIYDLSRGMARQLSPVMLGRQLDGIWHTGVVVHGKEFFFGGAGINRCLPCGTILGQPNSVVDLGYTEVNEDLFMEYLDSLAESEYRCDRYNMFEHNCNTFSNDVVQFLTGKKIPSYITDLPSEILSTVLASGSFAVPTPPLLLGWRLIEADMTVELSSPSS</sequence>
<organism evidence="7 8">
    <name type="scientific">Poecilia reticulata</name>
    <name type="common">Guppy</name>
    <name type="synonym">Acanthophacelus reticulatus</name>
    <dbReference type="NCBI Taxonomy" id="8081"/>
    <lineage>
        <taxon>Eukaryota</taxon>
        <taxon>Metazoa</taxon>
        <taxon>Chordata</taxon>
        <taxon>Craniata</taxon>
        <taxon>Vertebrata</taxon>
        <taxon>Euteleostomi</taxon>
        <taxon>Actinopterygii</taxon>
        <taxon>Neopterygii</taxon>
        <taxon>Teleostei</taxon>
        <taxon>Neoteleostei</taxon>
        <taxon>Acanthomorphata</taxon>
        <taxon>Ovalentaria</taxon>
        <taxon>Atherinomorphae</taxon>
        <taxon>Cyprinodontiformes</taxon>
        <taxon>Poeciliidae</taxon>
        <taxon>Poeciliinae</taxon>
        <taxon>Poecilia</taxon>
    </lineage>
</organism>
<dbReference type="AlphaFoldDB" id="A0A3P9QA05"/>
<dbReference type="Ensembl" id="ENSPRET00000031333.1">
    <property type="protein sequence ID" value="ENSPREP00000030981.1"/>
    <property type="gene ID" value="ENSPREG00000020982.1"/>
</dbReference>
<dbReference type="Bgee" id="ENSPREG00000020982">
    <property type="expression patterns" value="Expressed in head and 1 other cell type or tissue"/>
</dbReference>
<comment type="similarity">
    <text evidence="1">Belongs to the DeSI family.</text>
</comment>
<keyword evidence="4" id="KW-0378">Hydrolase</keyword>
<reference evidence="7" key="2">
    <citation type="submission" date="2025-08" db="UniProtKB">
        <authorList>
            <consortium name="Ensembl"/>
        </authorList>
    </citation>
    <scope>IDENTIFICATION</scope>
    <source>
        <strain evidence="7">Guanapo</strain>
    </source>
</reference>
<keyword evidence="3" id="KW-0645">Protease</keyword>
<evidence type="ECO:0000256" key="3">
    <source>
        <dbReference type="ARBA" id="ARBA00022670"/>
    </source>
</evidence>
<dbReference type="GO" id="GO:0006508">
    <property type="term" value="P:proteolysis"/>
    <property type="evidence" value="ECO:0007669"/>
    <property type="project" value="UniProtKB-KW"/>
</dbReference>
<reference evidence="8" key="1">
    <citation type="submission" date="2013-11" db="EMBL/GenBank/DDBJ databases">
        <title>The genomic landscape of the Guanapo guppy.</title>
        <authorList>
            <person name="Kuenstner A."/>
            <person name="Dreyer C."/>
        </authorList>
    </citation>
    <scope>NUCLEOTIDE SEQUENCE</scope>
    <source>
        <strain evidence="8">Guanapo</strain>
    </source>
</reference>
<dbReference type="InterPro" id="IPR042266">
    <property type="entry name" value="PPPDE_sf"/>
</dbReference>
<dbReference type="GO" id="GO:0008233">
    <property type="term" value="F:peptidase activity"/>
    <property type="evidence" value="ECO:0007669"/>
    <property type="project" value="UniProtKB-KW"/>
</dbReference>